<dbReference type="WBParaSite" id="GPUH_0002043701-mRNA-1">
    <property type="protein sequence ID" value="GPUH_0002043701-mRNA-1"/>
    <property type="gene ID" value="GPUH_0002043701"/>
</dbReference>
<feature type="compositionally biased region" description="Polar residues" evidence="1">
    <location>
        <begin position="95"/>
        <end position="110"/>
    </location>
</feature>
<evidence type="ECO:0000313" key="3">
    <source>
        <dbReference type="Proteomes" id="UP000271098"/>
    </source>
</evidence>
<evidence type="ECO:0000313" key="4">
    <source>
        <dbReference type="WBParaSite" id="GPUH_0002043701-mRNA-1"/>
    </source>
</evidence>
<sequence length="241" mass="26119">MCPIRVQAAGQKNEDGQDVWRSSDKKLRRTMNSNTSPHDYVPHCSPAEAISSSTQVTAMAEARNFGANAMISPKSGPGRPPLHQQHQAAPVRLPHQTQVQQMQPASNTSMPLRATQVPPSGPLPPHRPPPALSSIPPHYQQQQHQQQQQQQQQPVAASSDSMPGAGAAATSAMFRVQMWSNNFDSGVHSMNQSSAPSVLSVNSLRAGSQISTMSDDTHSRIELTDQQQIKFENIPSDLGRG</sequence>
<accession>A0A183EHH1</accession>
<reference evidence="2 3" key="2">
    <citation type="submission" date="2018-11" db="EMBL/GenBank/DDBJ databases">
        <authorList>
            <consortium name="Pathogen Informatics"/>
        </authorList>
    </citation>
    <scope>NUCLEOTIDE SEQUENCE [LARGE SCALE GENOMIC DNA]</scope>
</reference>
<evidence type="ECO:0000313" key="2">
    <source>
        <dbReference type="EMBL" id="VDN35970.1"/>
    </source>
</evidence>
<proteinExistence type="predicted"/>
<feature type="compositionally biased region" description="Low complexity" evidence="1">
    <location>
        <begin position="132"/>
        <end position="153"/>
    </location>
</feature>
<feature type="region of interest" description="Disordered" evidence="1">
    <location>
        <begin position="1"/>
        <end position="22"/>
    </location>
</feature>
<dbReference type="EMBL" id="UYRT01090382">
    <property type="protein sequence ID" value="VDN35970.1"/>
    <property type="molecule type" value="Genomic_DNA"/>
</dbReference>
<protein>
    <submittedName>
        <fullName evidence="4">TORC_M domain-containing protein</fullName>
    </submittedName>
</protein>
<dbReference type="AlphaFoldDB" id="A0A183EHH1"/>
<reference evidence="4" key="1">
    <citation type="submission" date="2016-06" db="UniProtKB">
        <authorList>
            <consortium name="WormBaseParasite"/>
        </authorList>
    </citation>
    <scope>IDENTIFICATION</scope>
</reference>
<feature type="compositionally biased region" description="Pro residues" evidence="1">
    <location>
        <begin position="119"/>
        <end position="131"/>
    </location>
</feature>
<gene>
    <name evidence="2" type="ORF">GPUH_LOCUS20410</name>
</gene>
<name>A0A183EHH1_9BILA</name>
<organism evidence="4">
    <name type="scientific">Gongylonema pulchrum</name>
    <dbReference type="NCBI Taxonomy" id="637853"/>
    <lineage>
        <taxon>Eukaryota</taxon>
        <taxon>Metazoa</taxon>
        <taxon>Ecdysozoa</taxon>
        <taxon>Nematoda</taxon>
        <taxon>Chromadorea</taxon>
        <taxon>Rhabditida</taxon>
        <taxon>Spirurina</taxon>
        <taxon>Spiruromorpha</taxon>
        <taxon>Spiruroidea</taxon>
        <taxon>Gongylonematidae</taxon>
        <taxon>Gongylonema</taxon>
    </lineage>
</organism>
<dbReference type="Proteomes" id="UP000271098">
    <property type="component" value="Unassembled WGS sequence"/>
</dbReference>
<keyword evidence="3" id="KW-1185">Reference proteome</keyword>
<evidence type="ECO:0000256" key="1">
    <source>
        <dbReference type="SAM" id="MobiDB-lite"/>
    </source>
</evidence>
<feature type="region of interest" description="Disordered" evidence="1">
    <location>
        <begin position="68"/>
        <end position="168"/>
    </location>
</feature>